<dbReference type="OrthoDB" id="7490880at2759"/>
<feature type="compositionally biased region" description="Basic and acidic residues" evidence="2">
    <location>
        <begin position="812"/>
        <end position="831"/>
    </location>
</feature>
<feature type="compositionally biased region" description="Polar residues" evidence="2">
    <location>
        <begin position="1034"/>
        <end position="1064"/>
    </location>
</feature>
<feature type="region of interest" description="Disordered" evidence="2">
    <location>
        <begin position="1025"/>
        <end position="1103"/>
    </location>
</feature>
<feature type="compositionally biased region" description="Polar residues" evidence="2">
    <location>
        <begin position="645"/>
        <end position="655"/>
    </location>
</feature>
<feature type="region of interest" description="Disordered" evidence="2">
    <location>
        <begin position="429"/>
        <end position="494"/>
    </location>
</feature>
<evidence type="ECO:0000313" key="3">
    <source>
        <dbReference type="EMBL" id="EGI61909.1"/>
    </source>
</evidence>
<protein>
    <submittedName>
        <fullName evidence="3">Uncharacterized protein</fullName>
    </submittedName>
</protein>
<feature type="region of interest" description="Disordered" evidence="2">
    <location>
        <begin position="530"/>
        <end position="598"/>
    </location>
</feature>
<feature type="compositionally biased region" description="Polar residues" evidence="2">
    <location>
        <begin position="454"/>
        <end position="467"/>
    </location>
</feature>
<feature type="compositionally biased region" description="Polar residues" evidence="2">
    <location>
        <begin position="849"/>
        <end position="865"/>
    </location>
</feature>
<feature type="region of interest" description="Disordered" evidence="2">
    <location>
        <begin position="909"/>
        <end position="961"/>
    </location>
</feature>
<organism evidence="4">
    <name type="scientific">Acromyrmex echinatior</name>
    <name type="common">Panamanian leafcutter ant</name>
    <name type="synonym">Acromyrmex octospinosus echinatior</name>
    <dbReference type="NCBI Taxonomy" id="103372"/>
    <lineage>
        <taxon>Eukaryota</taxon>
        <taxon>Metazoa</taxon>
        <taxon>Ecdysozoa</taxon>
        <taxon>Arthropoda</taxon>
        <taxon>Hexapoda</taxon>
        <taxon>Insecta</taxon>
        <taxon>Pterygota</taxon>
        <taxon>Neoptera</taxon>
        <taxon>Endopterygota</taxon>
        <taxon>Hymenoptera</taxon>
        <taxon>Apocrita</taxon>
        <taxon>Aculeata</taxon>
        <taxon>Formicoidea</taxon>
        <taxon>Formicidae</taxon>
        <taxon>Myrmicinae</taxon>
        <taxon>Acromyrmex</taxon>
    </lineage>
</organism>
<evidence type="ECO:0000256" key="2">
    <source>
        <dbReference type="SAM" id="MobiDB-lite"/>
    </source>
</evidence>
<feature type="region of interest" description="Disordered" evidence="2">
    <location>
        <begin position="754"/>
        <end position="865"/>
    </location>
</feature>
<feature type="compositionally biased region" description="Polar residues" evidence="2">
    <location>
        <begin position="555"/>
        <end position="571"/>
    </location>
</feature>
<feature type="compositionally biased region" description="Polar residues" evidence="2">
    <location>
        <begin position="912"/>
        <end position="922"/>
    </location>
</feature>
<dbReference type="InParanoid" id="F4WV21"/>
<feature type="compositionally biased region" description="Polar residues" evidence="2">
    <location>
        <begin position="193"/>
        <end position="208"/>
    </location>
</feature>
<dbReference type="eggNOG" id="ENOG502SGAV">
    <property type="taxonomic scope" value="Eukaryota"/>
</dbReference>
<sequence length="1333" mass="151808">MAKRKSLNRVSRRYSKRKSVDSFGSGHLDPDTFVVDEERTFWWNNLEENTFPPHSMIHSENETLEMLNADSRIDSSQSSDPMGWWENLDSDTEPIASRSRSRRSAAIVKSRILQTSTETSDLSEKELNLRKRKVRLKASNRKSINNAFANALNDTEATTPLKSRMKQAHSEVHIDSDSESLQGRSQENEEDSNSSPTSKILKSKSNIFRTRRGGGDMKDENAFQDVLTENNVLNASTAKTSVALEKESSQRSMHRNINTSKDHIDDQRKSIRSPQTMPSILRTRRSGGMKDQTAFQDVLVEDDVLNGSTAEKSVAFEKESSQHSMHRNINTSKDHIDDQRKSIRALEDIETDSLIPNVENAVSENNAEIESSDESTIILRQHLKFKSRFIRQARKSIGKNAFADAVVDSNTNSSTSNLNKENNIHSLMSRSSLKKSNASNIMPESSPIRKSPRLSLNISKKQQSDISVQDKDNIESSLSSSSLDNDESRGMKRSVFLKPKSRILKRFRKRSSNPFEEILKQDNISDRRSNVSIEDNYASSERETTTRINQERESLATQKNPQSEKNTTNEEGSYEISLEMSPNVEKSRSKESNILSEDKNKLLENNDLDNASKSVFRKSVIAKSSEQKISNRKSIREKTLKESAHTNAMSPVDRLSTNEIVIQDASDDSHTNIYVEHDVSTSESSSDKEVGLTRNSLRIRSETPVNIEVHEANNNLHNDANREHDSSTLKRSFKLTPSKEARVTRNSLRIRSETPVNIEVHEANNNLHNDANREHDSSTLKRSSKLTPSKEARLTRNSLRNRSETSKPANIDIHEDINNSRNDANSEHDSNMLKQLSKSNSSKEDRLTRNSSRNQSKILKPVSKNTEVSKQFMNFISNDDKDNNINVDSETSTDSTVYLITRADIHPEDNTNIRTQKSTSLSTEKEITDDEDAEPATQTIQRNSSLTKSGTSSKIINQSKIPKLTSKNMEISKRSTNLIADIEEDNNINADSETSDNSISRTDIQSKDNTNIRIQKSTILSTEKEIIDDENAEPATQTIQRNSLMKPGTSKTVNRQSVQSSNRTSIKDREITHRQKSLSKSQNYRNTPIKSSSKDISSNKQSSSKTLKKIDSFFIKIKETSTKQLSERAQKSQVFDSEKMKKIKMELEKLKSREMAAMKRNSADKKASAVKKETVKFVIPKQDTKKKKPLMNSTKVVNKAFLVHGKVYRPPRLPRPKHWATDRLYKFLWKRLEPKYKLATRVKSEKFVQELATVVTIIERRKNYENYKIELKALMKEMARLKLINTRMDFYHFCQDFLPYEFRAKVIPMSLPGNESNIPFDPKNVHTPLLDTE</sequence>
<dbReference type="EMBL" id="GL888384">
    <property type="protein sequence ID" value="EGI61909.1"/>
    <property type="molecule type" value="Genomic_DNA"/>
</dbReference>
<feature type="region of interest" description="Disordered" evidence="2">
    <location>
        <begin position="620"/>
        <end position="655"/>
    </location>
</feature>
<dbReference type="STRING" id="103372.F4WV21"/>
<feature type="compositionally biased region" description="Basic and acidic residues" evidence="2">
    <location>
        <begin position="585"/>
        <end position="598"/>
    </location>
</feature>
<feature type="compositionally biased region" description="Basic residues" evidence="2">
    <location>
        <begin position="1"/>
        <end position="17"/>
    </location>
</feature>
<evidence type="ECO:0000256" key="1">
    <source>
        <dbReference type="SAM" id="Coils"/>
    </source>
</evidence>
<feature type="compositionally biased region" description="Low complexity" evidence="2">
    <location>
        <begin position="1090"/>
        <end position="1103"/>
    </location>
</feature>
<feature type="compositionally biased region" description="Basic and acidic residues" evidence="2">
    <location>
        <begin position="540"/>
        <end position="554"/>
    </location>
</feature>
<feature type="compositionally biased region" description="Polar residues" evidence="2">
    <location>
        <begin position="429"/>
        <end position="443"/>
    </location>
</feature>
<keyword evidence="1" id="KW-0175">Coiled coil</keyword>
<feature type="compositionally biased region" description="Polar residues" evidence="2">
    <location>
        <begin position="936"/>
        <end position="961"/>
    </location>
</feature>
<feature type="region of interest" description="Disordered" evidence="2">
    <location>
        <begin position="162"/>
        <end position="219"/>
    </location>
</feature>
<accession>F4WV21</accession>
<proteinExistence type="predicted"/>
<evidence type="ECO:0000313" key="4">
    <source>
        <dbReference type="Proteomes" id="UP000007755"/>
    </source>
</evidence>
<feature type="coiled-coil region" evidence="1">
    <location>
        <begin position="1257"/>
        <end position="1284"/>
    </location>
</feature>
<feature type="compositionally biased region" description="Basic and acidic residues" evidence="2">
    <location>
        <begin position="770"/>
        <end position="779"/>
    </location>
</feature>
<feature type="compositionally biased region" description="Polar residues" evidence="2">
    <location>
        <begin position="1078"/>
        <end position="1089"/>
    </location>
</feature>
<reference evidence="3" key="1">
    <citation type="submission" date="2011-02" db="EMBL/GenBank/DDBJ databases">
        <title>The genome of the leaf-cutting ant Acromyrmex echinatior suggests key adaptations to social evolution and fungus farming.</title>
        <authorList>
            <person name="Nygaard S."/>
            <person name="Zhang G."/>
        </authorList>
    </citation>
    <scope>NUCLEOTIDE SEQUENCE</scope>
</reference>
<keyword evidence="4" id="KW-1185">Reference proteome</keyword>
<dbReference type="Proteomes" id="UP000007755">
    <property type="component" value="Unassembled WGS sequence"/>
</dbReference>
<feature type="compositionally biased region" description="Polar residues" evidence="2">
    <location>
        <begin position="530"/>
        <end position="539"/>
    </location>
</feature>
<feature type="compositionally biased region" description="Basic and acidic residues" evidence="2">
    <location>
        <begin position="634"/>
        <end position="644"/>
    </location>
</feature>
<gene>
    <name evidence="3" type="ORF">G5I_09811</name>
</gene>
<feature type="region of interest" description="Disordered" evidence="2">
    <location>
        <begin position="1"/>
        <end position="24"/>
    </location>
</feature>
<name>F4WV21_ACREC</name>